<name>A0ABS8BLQ1_9NEIS</name>
<dbReference type="Proteomes" id="UP001198034">
    <property type="component" value="Unassembled WGS sequence"/>
</dbReference>
<keyword evidence="3" id="KW-1185">Reference proteome</keyword>
<gene>
    <name evidence="2" type="ORF">LG219_10220</name>
</gene>
<feature type="compositionally biased region" description="Basic and acidic residues" evidence="1">
    <location>
        <begin position="8"/>
        <end position="17"/>
    </location>
</feature>
<dbReference type="EMBL" id="JAJAWG010000006">
    <property type="protein sequence ID" value="MCB5196640.1"/>
    <property type="molecule type" value="Genomic_DNA"/>
</dbReference>
<sequence length="69" mass="7760">MAVNQAKQEAKRLKQDHQAAGQIEDANTEAERILALNAWKKAAALKERQAAAERHIAKAELEKLKRKKT</sequence>
<dbReference type="RefSeq" id="WP_226764392.1">
    <property type="nucleotide sequence ID" value="NZ_JAJAWG010000006.1"/>
</dbReference>
<evidence type="ECO:0000313" key="2">
    <source>
        <dbReference type="EMBL" id="MCB5196640.1"/>
    </source>
</evidence>
<proteinExistence type="predicted"/>
<accession>A0ABS8BLQ1</accession>
<evidence type="ECO:0000256" key="1">
    <source>
        <dbReference type="SAM" id="MobiDB-lite"/>
    </source>
</evidence>
<feature type="region of interest" description="Disordered" evidence="1">
    <location>
        <begin position="1"/>
        <end position="24"/>
    </location>
</feature>
<comment type="caution">
    <text evidence="2">The sequence shown here is derived from an EMBL/GenBank/DDBJ whole genome shotgun (WGS) entry which is preliminary data.</text>
</comment>
<evidence type="ECO:0000313" key="3">
    <source>
        <dbReference type="Proteomes" id="UP001198034"/>
    </source>
</evidence>
<protein>
    <submittedName>
        <fullName evidence="2">Uncharacterized protein</fullName>
    </submittedName>
</protein>
<organism evidence="2 3">
    <name type="scientific">Deefgea salmonis</name>
    <dbReference type="NCBI Taxonomy" id="2875502"/>
    <lineage>
        <taxon>Bacteria</taxon>
        <taxon>Pseudomonadati</taxon>
        <taxon>Pseudomonadota</taxon>
        <taxon>Betaproteobacteria</taxon>
        <taxon>Neisseriales</taxon>
        <taxon>Chitinibacteraceae</taxon>
        <taxon>Deefgea</taxon>
    </lineage>
</organism>
<reference evidence="2 3" key="1">
    <citation type="submission" date="2021-10" db="EMBL/GenBank/DDBJ databases">
        <authorList>
            <person name="Chen M."/>
        </authorList>
    </citation>
    <scope>NUCLEOTIDE SEQUENCE [LARGE SCALE GENOMIC DNA]</scope>
    <source>
        <strain evidence="2 3">H3-26</strain>
    </source>
</reference>